<dbReference type="InterPro" id="IPR004843">
    <property type="entry name" value="Calcineurin-like_PHP"/>
</dbReference>
<feature type="region of interest" description="Disordered" evidence="1">
    <location>
        <begin position="1"/>
        <end position="54"/>
    </location>
</feature>
<accession>A0A1I3D2B7</accession>
<dbReference type="RefSeq" id="WP_091006200.1">
    <property type="nucleotide sequence ID" value="NZ_CP041743.1"/>
</dbReference>
<dbReference type="AlphaFoldDB" id="A0A1I3D2B7"/>
<evidence type="ECO:0000256" key="1">
    <source>
        <dbReference type="SAM" id="MobiDB-lite"/>
    </source>
</evidence>
<dbReference type="GO" id="GO:0016787">
    <property type="term" value="F:hydrolase activity"/>
    <property type="evidence" value="ECO:0007669"/>
    <property type="project" value="InterPro"/>
</dbReference>
<proteinExistence type="predicted"/>
<name>A0A1I3D2B7_9BURK</name>
<sequence length="490" mass="52687">MPAKPESKPRNPKVKPKESSKKVDRKKTAPSTKVAARKPAPSFVRPADHAATATPTARVLDQPVFAQPQPTADPTVFRVVHPSDDAAYKEIDKLNAEHKLFPLPFPAPRGGVEPQLSLTSVLGDNTAAIDRITAAGQLVFHALGDCGNTTGPATQNEVADKLTADFNESNPAEVPQFALMLGDVVYSFGEGKYYYDQFYEPYRDYPAPILACAGNHDGMVSPEAHATSLAAYLRNFCAQTFTVTPEAGGLSRTAQIQPGVFFTFEAPFVRVLVIYSNTLEDPGVISDPHIGDSQLAFLDAALKRVKAEKFTGALLIADHHPPYCAGGHGSSSAMLAQIDQVCSANGVWPHAFLSGHAHNYQRFTRTRNADGTQIPYIICGNGGHGLIKLAARGAAAIRAPQVLQAKSATTDLVVLENYDDTNYGYLRLVVTATQLRIEYHSASDGPTSKAPNDYVTVGLADRQIAHFVAADMGRPQAAVAARALMRRQQS</sequence>
<dbReference type="InterPro" id="IPR051918">
    <property type="entry name" value="STPP_CPPED1"/>
</dbReference>
<organism evidence="3 4">
    <name type="scientific">Paraburkholderia megapolitana</name>
    <dbReference type="NCBI Taxonomy" id="420953"/>
    <lineage>
        <taxon>Bacteria</taxon>
        <taxon>Pseudomonadati</taxon>
        <taxon>Pseudomonadota</taxon>
        <taxon>Betaproteobacteria</taxon>
        <taxon>Burkholderiales</taxon>
        <taxon>Burkholderiaceae</taxon>
        <taxon>Paraburkholderia</taxon>
    </lineage>
</organism>
<dbReference type="InterPro" id="IPR029052">
    <property type="entry name" value="Metallo-depent_PP-like"/>
</dbReference>
<dbReference type="Proteomes" id="UP000199548">
    <property type="component" value="Unassembled WGS sequence"/>
</dbReference>
<keyword evidence="4" id="KW-1185">Reference proteome</keyword>
<dbReference type="Gene3D" id="3.60.21.10">
    <property type="match status" value="1"/>
</dbReference>
<evidence type="ECO:0000259" key="2">
    <source>
        <dbReference type="Pfam" id="PF00149"/>
    </source>
</evidence>
<reference evidence="3 4" key="1">
    <citation type="submission" date="2016-10" db="EMBL/GenBank/DDBJ databases">
        <authorList>
            <person name="de Groot N.N."/>
        </authorList>
    </citation>
    <scope>NUCLEOTIDE SEQUENCE [LARGE SCALE GENOMIC DNA]</scope>
    <source>
        <strain evidence="3 4">LMG 23650</strain>
    </source>
</reference>
<feature type="domain" description="Calcineurin-like phosphoesterase" evidence="2">
    <location>
        <begin position="143"/>
        <end position="360"/>
    </location>
</feature>
<dbReference type="SUPFAM" id="SSF56300">
    <property type="entry name" value="Metallo-dependent phosphatases"/>
    <property type="match status" value="1"/>
</dbReference>
<evidence type="ECO:0000313" key="3">
    <source>
        <dbReference type="EMBL" id="SFH80855.1"/>
    </source>
</evidence>
<feature type="compositionally biased region" description="Basic and acidic residues" evidence="1">
    <location>
        <begin position="1"/>
        <end position="22"/>
    </location>
</feature>
<protein>
    <submittedName>
        <fullName evidence="3">Calcineurin-like phosphoesterase</fullName>
    </submittedName>
</protein>
<dbReference type="EMBL" id="FOQU01000001">
    <property type="protein sequence ID" value="SFH80855.1"/>
    <property type="molecule type" value="Genomic_DNA"/>
</dbReference>
<gene>
    <name evidence="3" type="ORF">SAMN05192543_10173</name>
</gene>
<dbReference type="PANTHER" id="PTHR43143">
    <property type="entry name" value="METALLOPHOSPHOESTERASE, CALCINEURIN SUPERFAMILY"/>
    <property type="match status" value="1"/>
</dbReference>
<evidence type="ECO:0000313" key="4">
    <source>
        <dbReference type="Proteomes" id="UP000199548"/>
    </source>
</evidence>
<dbReference type="OrthoDB" id="9804511at2"/>
<dbReference type="Pfam" id="PF00149">
    <property type="entry name" value="Metallophos"/>
    <property type="match status" value="1"/>
</dbReference>
<dbReference type="PANTHER" id="PTHR43143:SF1">
    <property type="entry name" value="SERINE_THREONINE-PROTEIN PHOSPHATASE CPPED1"/>
    <property type="match status" value="1"/>
</dbReference>
<dbReference type="STRING" id="420953.SAMN05192543_10173"/>